<feature type="compositionally biased region" description="Basic and acidic residues" evidence="1">
    <location>
        <begin position="41"/>
        <end position="51"/>
    </location>
</feature>
<dbReference type="OrthoDB" id="5813at2759"/>
<sequence length="217" mass="22852">MTNNDTTDSSGIAVNPTIGSGAVPLPDIKKGAMKRRKEKRPARETDDGKEKEEEDSTPSRFSSVSRSDPKGLALLLESDPTGFDPSPARSPGKKSSSLNSEDYSVISLALGEGGRSFYGVPFAALQVGHGILSLVLLLISTVDYPGFPLTSLPPTVRQAVGGAMMATYGVNAALALYVVAGEVPNREGQEDKGILWGVKTLAVGGLALDQIRQIPRK</sequence>
<keyword evidence="4" id="KW-1185">Reference proteome</keyword>
<gene>
    <name evidence="3" type="ORF">TrCOL_g7142</name>
</gene>
<feature type="transmembrane region" description="Helical" evidence="2">
    <location>
        <begin position="159"/>
        <end position="180"/>
    </location>
</feature>
<protein>
    <submittedName>
        <fullName evidence="3">Uncharacterized protein</fullName>
    </submittedName>
</protein>
<dbReference type="EMBL" id="BRYA01000591">
    <property type="protein sequence ID" value="GMI24737.1"/>
    <property type="molecule type" value="Genomic_DNA"/>
</dbReference>
<comment type="caution">
    <text evidence="3">The sequence shown here is derived from an EMBL/GenBank/DDBJ whole genome shotgun (WGS) entry which is preliminary data.</text>
</comment>
<keyword evidence="2" id="KW-0472">Membrane</keyword>
<reference evidence="4" key="1">
    <citation type="journal article" date="2023" name="Commun. Biol.">
        <title>Genome analysis of Parmales, the sister group of diatoms, reveals the evolutionary specialization of diatoms from phago-mixotrophs to photoautotrophs.</title>
        <authorList>
            <person name="Ban H."/>
            <person name="Sato S."/>
            <person name="Yoshikawa S."/>
            <person name="Yamada K."/>
            <person name="Nakamura Y."/>
            <person name="Ichinomiya M."/>
            <person name="Sato N."/>
            <person name="Blanc-Mathieu R."/>
            <person name="Endo H."/>
            <person name="Kuwata A."/>
            <person name="Ogata H."/>
        </authorList>
    </citation>
    <scope>NUCLEOTIDE SEQUENCE [LARGE SCALE GENOMIC DNA]</scope>
</reference>
<proteinExistence type="predicted"/>
<evidence type="ECO:0000313" key="3">
    <source>
        <dbReference type="EMBL" id="GMI24737.1"/>
    </source>
</evidence>
<feature type="compositionally biased region" description="Basic residues" evidence="1">
    <location>
        <begin position="31"/>
        <end position="40"/>
    </location>
</feature>
<feature type="transmembrane region" description="Helical" evidence="2">
    <location>
        <begin position="117"/>
        <end position="139"/>
    </location>
</feature>
<evidence type="ECO:0000313" key="4">
    <source>
        <dbReference type="Proteomes" id="UP001165065"/>
    </source>
</evidence>
<name>A0A9W7FZJ7_9STRA</name>
<feature type="region of interest" description="Disordered" evidence="1">
    <location>
        <begin position="1"/>
        <end position="99"/>
    </location>
</feature>
<dbReference type="Proteomes" id="UP001165065">
    <property type="component" value="Unassembled WGS sequence"/>
</dbReference>
<organism evidence="3 4">
    <name type="scientific">Triparma columacea</name>
    <dbReference type="NCBI Taxonomy" id="722753"/>
    <lineage>
        <taxon>Eukaryota</taxon>
        <taxon>Sar</taxon>
        <taxon>Stramenopiles</taxon>
        <taxon>Ochrophyta</taxon>
        <taxon>Bolidophyceae</taxon>
        <taxon>Parmales</taxon>
        <taxon>Triparmaceae</taxon>
        <taxon>Triparma</taxon>
    </lineage>
</organism>
<dbReference type="AlphaFoldDB" id="A0A9W7FZJ7"/>
<accession>A0A9W7FZJ7</accession>
<evidence type="ECO:0000256" key="2">
    <source>
        <dbReference type="SAM" id="Phobius"/>
    </source>
</evidence>
<keyword evidence="2" id="KW-0812">Transmembrane</keyword>
<keyword evidence="2" id="KW-1133">Transmembrane helix</keyword>
<feature type="compositionally biased region" description="Polar residues" evidence="1">
    <location>
        <begin position="1"/>
        <end position="12"/>
    </location>
</feature>
<evidence type="ECO:0000256" key="1">
    <source>
        <dbReference type="SAM" id="MobiDB-lite"/>
    </source>
</evidence>